<dbReference type="GO" id="GO:0043571">
    <property type="term" value="P:maintenance of CRISPR repeat elements"/>
    <property type="evidence" value="ECO:0007669"/>
    <property type="project" value="UniProtKB-UniRule"/>
</dbReference>
<dbReference type="PANTHER" id="PTHR34353:SF2">
    <property type="entry name" value="CRISPR-ASSOCIATED ENDONUCLEASE CAS1 1"/>
    <property type="match status" value="1"/>
</dbReference>
<dbReference type="InterPro" id="IPR002729">
    <property type="entry name" value="CRISPR-assoc_Cas1"/>
</dbReference>
<keyword evidence="8 10" id="KW-0464">Manganese</keyword>
<dbReference type="InterPro" id="IPR050646">
    <property type="entry name" value="Cas1"/>
</dbReference>
<sequence length="324" mass="37288">MLGATQRLYYTRNLIFLSRGSVFMGWRSVIITQHSKLSYSSRMMVVQNNEGISQIPVEDIELLVIETTQAVITSSLIGALTKNGTKVIFTDRQHEPVCETVGYYPNNLALENINLQYNWPQERMELLWTNIIIGKIENQIQVLRLNGQQTKELEDELDVLEVNDVTNREAVVAKKYFQTLFTKDFSRRTGSVINKALDYGYAVILSKINREIVQNGFLTYLGIHHHSNENQFNFGCDLIEPFRPIVDYWVNGQNFLDFTPDVKYGLVDMLNLEIKYNGKNTLLRNAITKYVSDCLNYLNGKKDNIKIEVTLPNEVSYNALNDHV</sequence>
<name>A0A0R2AG27_9LACO</name>
<dbReference type="GO" id="GO:0051607">
    <property type="term" value="P:defense response to virus"/>
    <property type="evidence" value="ECO:0007669"/>
    <property type="project" value="UniProtKB-UniRule"/>
</dbReference>
<comment type="similarity">
    <text evidence="10">Belongs to the CRISPR-associated endonuclease Cas1 family.</text>
</comment>
<dbReference type="EC" id="3.1.-.-" evidence="10"/>
<proteinExistence type="inferred from homology"/>
<dbReference type="HAMAP" id="MF_01470">
    <property type="entry name" value="Cas1"/>
    <property type="match status" value="1"/>
</dbReference>
<evidence type="ECO:0000313" key="12">
    <source>
        <dbReference type="Proteomes" id="UP000051008"/>
    </source>
</evidence>
<evidence type="ECO:0000256" key="5">
    <source>
        <dbReference type="ARBA" id="ARBA00022842"/>
    </source>
</evidence>
<keyword evidence="2 10" id="KW-0479">Metal-binding</keyword>
<keyword evidence="12" id="KW-1185">Reference proteome</keyword>
<dbReference type="Gene3D" id="3.100.10.20">
    <property type="entry name" value="CRISPR-associated endonuclease Cas1, N-terminal domain"/>
    <property type="match status" value="1"/>
</dbReference>
<comment type="subunit">
    <text evidence="9 10">Homodimer, forms a heterotetramer with a Cas2 homodimer.</text>
</comment>
<dbReference type="GO" id="GO:0016787">
    <property type="term" value="F:hydrolase activity"/>
    <property type="evidence" value="ECO:0007669"/>
    <property type="project" value="UniProtKB-KW"/>
</dbReference>
<keyword evidence="7 10" id="KW-0238">DNA-binding</keyword>
<dbReference type="PANTHER" id="PTHR34353">
    <property type="entry name" value="CRISPR-ASSOCIATED ENDONUCLEASE CAS1 1"/>
    <property type="match status" value="1"/>
</dbReference>
<dbReference type="InterPro" id="IPR042211">
    <property type="entry name" value="CRISPR-assoc_Cas1_N"/>
</dbReference>
<evidence type="ECO:0000256" key="6">
    <source>
        <dbReference type="ARBA" id="ARBA00023118"/>
    </source>
</evidence>
<comment type="cofactor">
    <cofactor evidence="10">
        <name>Mg(2+)</name>
        <dbReference type="ChEBI" id="CHEBI:18420"/>
    </cofactor>
    <cofactor evidence="10">
        <name>Mn(2+)</name>
        <dbReference type="ChEBI" id="CHEBI:29035"/>
    </cofactor>
</comment>
<dbReference type="Gene3D" id="1.20.120.920">
    <property type="entry name" value="CRISPR-associated endonuclease Cas1, C-terminal domain"/>
    <property type="match status" value="1"/>
</dbReference>
<dbReference type="PATRIC" id="fig|1423718.3.peg.728"/>
<dbReference type="AlphaFoldDB" id="A0A0R2AG27"/>
<feature type="binding site" evidence="10">
    <location>
        <position position="240"/>
    </location>
    <ligand>
        <name>Mn(2+)</name>
        <dbReference type="ChEBI" id="CHEBI:29035"/>
    </ligand>
</feature>
<evidence type="ECO:0000256" key="8">
    <source>
        <dbReference type="ARBA" id="ARBA00023211"/>
    </source>
</evidence>
<keyword evidence="6 10" id="KW-0051">Antiviral defense</keyword>
<evidence type="ECO:0000256" key="4">
    <source>
        <dbReference type="ARBA" id="ARBA00022801"/>
    </source>
</evidence>
<dbReference type="GO" id="GO:0046872">
    <property type="term" value="F:metal ion binding"/>
    <property type="evidence" value="ECO:0007669"/>
    <property type="project" value="UniProtKB-UniRule"/>
</dbReference>
<evidence type="ECO:0000256" key="9">
    <source>
        <dbReference type="ARBA" id="ARBA00038592"/>
    </source>
</evidence>
<dbReference type="NCBIfam" id="TIGR00287">
    <property type="entry name" value="cas1"/>
    <property type="match status" value="1"/>
</dbReference>
<dbReference type="Pfam" id="PF01867">
    <property type="entry name" value="Cas_Cas1"/>
    <property type="match status" value="1"/>
</dbReference>
<accession>A0A0R2AG27</accession>
<evidence type="ECO:0000256" key="7">
    <source>
        <dbReference type="ARBA" id="ARBA00023125"/>
    </source>
</evidence>
<comment type="caution">
    <text evidence="11">The sequence shown here is derived from an EMBL/GenBank/DDBJ whole genome shotgun (WGS) entry which is preliminary data.</text>
</comment>
<reference evidence="11 12" key="1">
    <citation type="journal article" date="2015" name="Genome Announc.">
        <title>Expanding the biotechnology potential of lactobacilli through comparative genomics of 213 strains and associated genera.</title>
        <authorList>
            <person name="Sun Z."/>
            <person name="Harris H.M."/>
            <person name="McCann A."/>
            <person name="Guo C."/>
            <person name="Argimon S."/>
            <person name="Zhang W."/>
            <person name="Yang X."/>
            <person name="Jeffery I.B."/>
            <person name="Cooney J.C."/>
            <person name="Kagawa T.F."/>
            <person name="Liu W."/>
            <person name="Song Y."/>
            <person name="Salvetti E."/>
            <person name="Wrobel A."/>
            <person name="Rasinkangas P."/>
            <person name="Parkhill J."/>
            <person name="Rea M.C."/>
            <person name="O'Sullivan O."/>
            <person name="Ritari J."/>
            <person name="Douillard F.P."/>
            <person name="Paul Ross R."/>
            <person name="Yang R."/>
            <person name="Briner A.E."/>
            <person name="Felis G.E."/>
            <person name="de Vos W.M."/>
            <person name="Barrangou R."/>
            <person name="Klaenhammer T.R."/>
            <person name="Caufield P.W."/>
            <person name="Cui Y."/>
            <person name="Zhang H."/>
            <person name="O'Toole P.W."/>
        </authorList>
    </citation>
    <scope>NUCLEOTIDE SEQUENCE [LARGE SCALE GENOMIC DNA]</scope>
    <source>
        <strain evidence="11 12">DSM 20509</strain>
    </source>
</reference>
<evidence type="ECO:0000313" key="11">
    <source>
        <dbReference type="EMBL" id="KRM66093.1"/>
    </source>
</evidence>
<keyword evidence="3 10" id="KW-0255">Endonuclease</keyword>
<dbReference type="InterPro" id="IPR019855">
    <property type="entry name" value="CRISPR-assoc_Cas1_NMENI"/>
</dbReference>
<dbReference type="Proteomes" id="UP000051008">
    <property type="component" value="Unassembled WGS sequence"/>
</dbReference>
<keyword evidence="1 10" id="KW-0540">Nuclease</keyword>
<comment type="function">
    <text evidence="10">CRISPR (clustered regularly interspaced short palindromic repeat), is an adaptive immune system that provides protection against mobile genetic elements (viruses, transposable elements and conjugative plasmids). CRISPR clusters contain spacers, sequences complementary to antecedent mobile elements, and target invading nucleic acids. CRISPR clusters are transcribed and processed into CRISPR RNA (crRNA). Acts as a dsDNA endonuclease. Involved in the integration of spacer DNA into the CRISPR cassette.</text>
</comment>
<evidence type="ECO:0000256" key="1">
    <source>
        <dbReference type="ARBA" id="ARBA00022722"/>
    </source>
</evidence>
<dbReference type="InterPro" id="IPR042206">
    <property type="entry name" value="CRISPR-assoc_Cas1_C"/>
</dbReference>
<gene>
    <name evidence="10" type="primary">cas1</name>
    <name evidence="11" type="ORF">FC14_GL000696</name>
</gene>
<dbReference type="GO" id="GO:0004520">
    <property type="term" value="F:DNA endonuclease activity"/>
    <property type="evidence" value="ECO:0007669"/>
    <property type="project" value="InterPro"/>
</dbReference>
<evidence type="ECO:0000256" key="10">
    <source>
        <dbReference type="HAMAP-Rule" id="MF_01470"/>
    </source>
</evidence>
<keyword evidence="5 10" id="KW-0460">Magnesium</keyword>
<dbReference type="NCBIfam" id="TIGR03639">
    <property type="entry name" value="cas1_NMENI"/>
    <property type="match status" value="1"/>
</dbReference>
<protein>
    <recommendedName>
        <fullName evidence="10">CRISPR-associated endonuclease Cas1</fullName>
        <ecNumber evidence="10">3.1.-.-</ecNumber>
    </recommendedName>
</protein>
<dbReference type="GO" id="GO:0003677">
    <property type="term" value="F:DNA binding"/>
    <property type="evidence" value="ECO:0007669"/>
    <property type="project" value="UniProtKB-KW"/>
</dbReference>
<organism evidence="11 12">
    <name type="scientific">Ligilactobacillus agilis DSM 20509</name>
    <dbReference type="NCBI Taxonomy" id="1423718"/>
    <lineage>
        <taxon>Bacteria</taxon>
        <taxon>Bacillati</taxon>
        <taxon>Bacillota</taxon>
        <taxon>Bacilli</taxon>
        <taxon>Lactobacillales</taxon>
        <taxon>Lactobacillaceae</taxon>
        <taxon>Ligilactobacillus</taxon>
    </lineage>
</organism>
<feature type="binding site" evidence="10">
    <location>
        <position position="169"/>
    </location>
    <ligand>
        <name>Mn(2+)</name>
        <dbReference type="ChEBI" id="CHEBI:29035"/>
    </ligand>
</feature>
<evidence type="ECO:0000256" key="3">
    <source>
        <dbReference type="ARBA" id="ARBA00022759"/>
    </source>
</evidence>
<keyword evidence="4 10" id="KW-0378">Hydrolase</keyword>
<dbReference type="EMBL" id="AYYP01000008">
    <property type="protein sequence ID" value="KRM66093.1"/>
    <property type="molecule type" value="Genomic_DNA"/>
</dbReference>
<evidence type="ECO:0000256" key="2">
    <source>
        <dbReference type="ARBA" id="ARBA00022723"/>
    </source>
</evidence>
<feature type="binding site" evidence="10">
    <location>
        <position position="225"/>
    </location>
    <ligand>
        <name>Mn(2+)</name>
        <dbReference type="ChEBI" id="CHEBI:29035"/>
    </ligand>
</feature>